<dbReference type="Pfam" id="PF17899">
    <property type="entry name" value="Peptidase_M61_N"/>
    <property type="match status" value="1"/>
</dbReference>
<dbReference type="AlphaFoldDB" id="A0A1F2WNW6"/>
<dbReference type="STRING" id="1797197.A2Y75_02950"/>
<evidence type="ECO:0000259" key="4">
    <source>
        <dbReference type="Pfam" id="PF17899"/>
    </source>
</evidence>
<dbReference type="InterPro" id="IPR027268">
    <property type="entry name" value="Peptidase_M4/M1_CTD_sf"/>
</dbReference>
<organism evidence="5 6">
    <name type="scientific">Candidatus Solincola sediminis</name>
    <dbReference type="NCBI Taxonomy" id="1797199"/>
    <lineage>
        <taxon>Bacteria</taxon>
        <taxon>Bacillati</taxon>
        <taxon>Actinomycetota</taxon>
        <taxon>Candidatus Geothermincolia</taxon>
        <taxon>Candidatus Geothermincolales</taxon>
        <taxon>Candidatus Geothermincolaceae</taxon>
        <taxon>Candidatus Solincola</taxon>
    </lineage>
</organism>
<name>A0A1F2WNW6_9ACTN</name>
<keyword evidence="2" id="KW-0812">Transmembrane</keyword>
<evidence type="ECO:0000256" key="1">
    <source>
        <dbReference type="SAM" id="MobiDB-lite"/>
    </source>
</evidence>
<dbReference type="Proteomes" id="UP000177876">
    <property type="component" value="Unassembled WGS sequence"/>
</dbReference>
<keyword evidence="3" id="KW-0732">Signal</keyword>
<sequence length="545" mass="58745">MKRLYAILIIALLVISTIAAARPPATAAEPDIIYRVDISHPEDGSVSVSLELDSSQPLVLAMQDSYGDLATGLASHIKDTEAFDATGAGLAVRQDGNTWYVEGNGRITFTYRVDASGYKTGSEYLDTLANAGHPWPYFPLLTTDLAYLPGYAILVQPRSASDFKPRLELTLPPTWKQALPWRDQPAGMSQLLSNPLFAGDMALLEQDSLLVAVPFSSAAAAGNGLFEYAKKAQALLSEIENQLGGIGLGEGERIVLALLFSGNGSEEQSFYPSRPFSACIPLPSGTDQDPLSDSSIESTSHGMADLLLGQIDLGAEALWLREGSASYFQDLIPYQAGIWGARTFWDRFNDNYDAYREARRDYTGSIASSGSTASSDRAAAELLAAGGASACAALDSEIHGSRSFNGDLSAFLRAFLDIESDSLAVSNENIRSTLEGMTGRDWSGFFDNYISGHQEIPASSFSSLNVARVQEESPSSQEPETSTSVFTWIILAIALGVVFLIPFILEPYTMNPRKPGFLRKKLGDSEGGGAGLFKKWLADDEEEDE</sequence>
<dbReference type="Gene3D" id="1.10.390.10">
    <property type="entry name" value="Neutral Protease Domain 2"/>
    <property type="match status" value="1"/>
</dbReference>
<feature type="signal peptide" evidence="3">
    <location>
        <begin position="1"/>
        <end position="21"/>
    </location>
</feature>
<feature type="region of interest" description="Disordered" evidence="1">
    <location>
        <begin position="522"/>
        <end position="545"/>
    </location>
</feature>
<gene>
    <name evidence="5" type="ORF">A2Y75_02950</name>
</gene>
<feature type="chain" id="PRO_5039588269" description="Peptidase M61 N-terminal domain-containing protein" evidence="3">
    <location>
        <begin position="22"/>
        <end position="545"/>
    </location>
</feature>
<keyword evidence="2" id="KW-1133">Transmembrane helix</keyword>
<feature type="transmembrane region" description="Helical" evidence="2">
    <location>
        <begin position="485"/>
        <end position="505"/>
    </location>
</feature>
<evidence type="ECO:0000313" key="6">
    <source>
        <dbReference type="Proteomes" id="UP000177876"/>
    </source>
</evidence>
<comment type="caution">
    <text evidence="5">The sequence shown here is derived from an EMBL/GenBank/DDBJ whole genome shotgun (WGS) entry which is preliminary data.</text>
</comment>
<feature type="domain" description="Peptidase M61 N-terminal" evidence="4">
    <location>
        <begin position="34"/>
        <end position="180"/>
    </location>
</feature>
<protein>
    <recommendedName>
        <fullName evidence="4">Peptidase M61 N-terminal domain-containing protein</fullName>
    </recommendedName>
</protein>
<keyword evidence="2" id="KW-0472">Membrane</keyword>
<proteinExistence type="predicted"/>
<accession>A0A1F2WNW6</accession>
<evidence type="ECO:0000256" key="3">
    <source>
        <dbReference type="SAM" id="SignalP"/>
    </source>
</evidence>
<evidence type="ECO:0000313" key="5">
    <source>
        <dbReference type="EMBL" id="OFW58523.1"/>
    </source>
</evidence>
<dbReference type="EMBL" id="MELK01000022">
    <property type="protein sequence ID" value="OFW58523.1"/>
    <property type="molecule type" value="Genomic_DNA"/>
</dbReference>
<dbReference type="Gene3D" id="2.60.40.3650">
    <property type="match status" value="1"/>
</dbReference>
<dbReference type="InterPro" id="IPR040756">
    <property type="entry name" value="Peptidase_M61_N"/>
</dbReference>
<reference evidence="5 6" key="1">
    <citation type="journal article" date="2016" name="Nat. Commun.">
        <title>Thousands of microbial genomes shed light on interconnected biogeochemical processes in an aquifer system.</title>
        <authorList>
            <person name="Anantharaman K."/>
            <person name="Brown C.T."/>
            <person name="Hug L.A."/>
            <person name="Sharon I."/>
            <person name="Castelle C.J."/>
            <person name="Probst A.J."/>
            <person name="Thomas B.C."/>
            <person name="Singh A."/>
            <person name="Wilkins M.J."/>
            <person name="Karaoz U."/>
            <person name="Brodie E.L."/>
            <person name="Williams K.H."/>
            <person name="Hubbard S.S."/>
            <person name="Banfield J.F."/>
        </authorList>
    </citation>
    <scope>NUCLEOTIDE SEQUENCE [LARGE SCALE GENOMIC DNA]</scope>
</reference>
<evidence type="ECO:0000256" key="2">
    <source>
        <dbReference type="SAM" id="Phobius"/>
    </source>
</evidence>